<dbReference type="EMBL" id="CAJPWZ010001263">
    <property type="protein sequence ID" value="CAG2211506.1"/>
    <property type="molecule type" value="Genomic_DNA"/>
</dbReference>
<gene>
    <name evidence="3" type="ORF">MEDL_25540</name>
</gene>
<proteinExistence type="predicted"/>
<feature type="compositionally biased region" description="Basic and acidic residues" evidence="1">
    <location>
        <begin position="146"/>
        <end position="178"/>
    </location>
</feature>
<feature type="transmembrane region" description="Helical" evidence="2">
    <location>
        <begin position="87"/>
        <end position="113"/>
    </location>
</feature>
<keyword evidence="2" id="KW-0812">Transmembrane</keyword>
<keyword evidence="2" id="KW-0472">Membrane</keyword>
<evidence type="ECO:0000256" key="2">
    <source>
        <dbReference type="SAM" id="Phobius"/>
    </source>
</evidence>
<dbReference type="AlphaFoldDB" id="A0A8S3S3M8"/>
<evidence type="ECO:0000313" key="3">
    <source>
        <dbReference type="EMBL" id="CAG2211506.1"/>
    </source>
</evidence>
<dbReference type="Proteomes" id="UP000683360">
    <property type="component" value="Unassembled WGS sequence"/>
</dbReference>
<feature type="transmembrane region" description="Helical" evidence="2">
    <location>
        <begin position="12"/>
        <end position="35"/>
    </location>
</feature>
<comment type="caution">
    <text evidence="3">The sequence shown here is derived from an EMBL/GenBank/DDBJ whole genome shotgun (WGS) entry which is preliminary data.</text>
</comment>
<protein>
    <submittedName>
        <fullName evidence="3">Uncharacterized protein</fullName>
    </submittedName>
</protein>
<feature type="region of interest" description="Disordered" evidence="1">
    <location>
        <begin position="131"/>
        <end position="178"/>
    </location>
</feature>
<dbReference type="OrthoDB" id="6132709at2759"/>
<sequence>MTGCKILERRFAYILFDLILFKYTFAGEVCTYTYMDTNTRERFAHRYCTTGCCGSYGGFICCVRDTYYKYFKDEKRQPVDISLSIEAIAAIVTGSIVGLLVFIGIGVVLYIEYTRGIICVKRKQAPLKDTNSTKELLGEKGNQNEGKLEDERNQDERNNDEPNNDERNKNNFIETHDL</sequence>
<name>A0A8S3S3M8_MYTED</name>
<organism evidence="3 4">
    <name type="scientific">Mytilus edulis</name>
    <name type="common">Blue mussel</name>
    <dbReference type="NCBI Taxonomy" id="6550"/>
    <lineage>
        <taxon>Eukaryota</taxon>
        <taxon>Metazoa</taxon>
        <taxon>Spiralia</taxon>
        <taxon>Lophotrochozoa</taxon>
        <taxon>Mollusca</taxon>
        <taxon>Bivalvia</taxon>
        <taxon>Autobranchia</taxon>
        <taxon>Pteriomorphia</taxon>
        <taxon>Mytilida</taxon>
        <taxon>Mytiloidea</taxon>
        <taxon>Mytilidae</taxon>
        <taxon>Mytilinae</taxon>
        <taxon>Mytilus</taxon>
    </lineage>
</organism>
<accession>A0A8S3S3M8</accession>
<evidence type="ECO:0000313" key="4">
    <source>
        <dbReference type="Proteomes" id="UP000683360"/>
    </source>
</evidence>
<keyword evidence="4" id="KW-1185">Reference proteome</keyword>
<keyword evidence="2" id="KW-1133">Transmembrane helix</keyword>
<reference evidence="3" key="1">
    <citation type="submission" date="2021-03" db="EMBL/GenBank/DDBJ databases">
        <authorList>
            <person name="Bekaert M."/>
        </authorList>
    </citation>
    <scope>NUCLEOTIDE SEQUENCE</scope>
</reference>
<evidence type="ECO:0000256" key="1">
    <source>
        <dbReference type="SAM" id="MobiDB-lite"/>
    </source>
</evidence>